<evidence type="ECO:0000313" key="2">
    <source>
        <dbReference type="Proteomes" id="UP001141552"/>
    </source>
</evidence>
<dbReference type="InterPro" id="IPR008928">
    <property type="entry name" value="6-hairpin_glycosidase_sf"/>
</dbReference>
<evidence type="ECO:0000313" key="1">
    <source>
        <dbReference type="EMBL" id="KAJ4831248.1"/>
    </source>
</evidence>
<comment type="caution">
    <text evidence="1">The sequence shown here is derived from an EMBL/GenBank/DDBJ whole genome shotgun (WGS) entry which is preliminary data.</text>
</comment>
<organism evidence="1 2">
    <name type="scientific">Turnera subulata</name>
    <dbReference type="NCBI Taxonomy" id="218843"/>
    <lineage>
        <taxon>Eukaryota</taxon>
        <taxon>Viridiplantae</taxon>
        <taxon>Streptophyta</taxon>
        <taxon>Embryophyta</taxon>
        <taxon>Tracheophyta</taxon>
        <taxon>Spermatophyta</taxon>
        <taxon>Magnoliopsida</taxon>
        <taxon>eudicotyledons</taxon>
        <taxon>Gunneridae</taxon>
        <taxon>Pentapetalae</taxon>
        <taxon>rosids</taxon>
        <taxon>fabids</taxon>
        <taxon>Malpighiales</taxon>
        <taxon>Passifloraceae</taxon>
        <taxon>Turnera</taxon>
    </lineage>
</organism>
<dbReference type="EMBL" id="JAKUCV010005423">
    <property type="protein sequence ID" value="KAJ4831248.1"/>
    <property type="molecule type" value="Genomic_DNA"/>
</dbReference>
<dbReference type="SUPFAM" id="SSF48208">
    <property type="entry name" value="Six-hairpin glycosidases"/>
    <property type="match status" value="1"/>
</dbReference>
<protein>
    <submittedName>
        <fullName evidence="1">Uncharacterized protein</fullName>
    </submittedName>
</protein>
<feature type="non-terminal residue" evidence="1">
    <location>
        <position position="1"/>
    </location>
</feature>
<gene>
    <name evidence="1" type="ORF">Tsubulata_014564</name>
</gene>
<reference evidence="1" key="2">
    <citation type="journal article" date="2023" name="Plants (Basel)">
        <title>Annotation of the Turnera subulata (Passifloraceae) Draft Genome Reveals the S-Locus Evolved after the Divergence of Turneroideae from Passifloroideae in a Stepwise Manner.</title>
        <authorList>
            <person name="Henning P.M."/>
            <person name="Roalson E.H."/>
            <person name="Mir W."/>
            <person name="McCubbin A.G."/>
            <person name="Shore J.S."/>
        </authorList>
    </citation>
    <scope>NUCLEOTIDE SEQUENCE</scope>
    <source>
        <strain evidence="1">F60SS</strain>
    </source>
</reference>
<dbReference type="Proteomes" id="UP001141552">
    <property type="component" value="Unassembled WGS sequence"/>
</dbReference>
<dbReference type="GO" id="GO:0005975">
    <property type="term" value="P:carbohydrate metabolic process"/>
    <property type="evidence" value="ECO:0007669"/>
    <property type="project" value="InterPro"/>
</dbReference>
<accession>A0A9Q0FGW1</accession>
<name>A0A9Q0FGW1_9ROSI</name>
<dbReference type="AlphaFoldDB" id="A0A9Q0FGW1"/>
<feature type="non-terminal residue" evidence="1">
    <location>
        <position position="149"/>
    </location>
</feature>
<sequence length="149" mass="16840">GQASLPANRRLTCRKDSALEDYEIGVFSFADTYRGSYNVSLGPWVFPFYCDYSGYEGRQAGSFAEFGWDTKNAGINIFVSRVRLFQAQTSFCALSYLSHQLYLSRSLQSKRVIHCGNVVATSSRLVPLAKGQVQIMYYWNDISANRCKL</sequence>
<keyword evidence="2" id="KW-1185">Reference proteome</keyword>
<proteinExistence type="predicted"/>
<reference evidence="1" key="1">
    <citation type="submission" date="2022-02" db="EMBL/GenBank/DDBJ databases">
        <authorList>
            <person name="Henning P.M."/>
            <person name="McCubbin A.G."/>
            <person name="Shore J.S."/>
        </authorList>
    </citation>
    <scope>NUCLEOTIDE SEQUENCE</scope>
    <source>
        <strain evidence="1">F60SS</strain>
        <tissue evidence="1">Leaves</tissue>
    </source>
</reference>